<gene>
    <name evidence="2" type="ORF">RYX56_23935</name>
</gene>
<dbReference type="Gene3D" id="3.40.50.300">
    <property type="entry name" value="P-loop containing nucleotide triphosphate hydrolases"/>
    <property type="match status" value="1"/>
</dbReference>
<reference evidence="2 3" key="1">
    <citation type="submission" date="2023-10" db="EMBL/GenBank/DDBJ databases">
        <title>Screening of Alkalihalobacillus lindianensis BZ-TG-R113 and Its Alleviation of Salt Stress on Rapeseed Growth.</title>
        <authorList>
            <person name="Zhao B."/>
            <person name="Guo T."/>
        </authorList>
    </citation>
    <scope>NUCLEOTIDE SEQUENCE [LARGE SCALE GENOMIC DNA]</scope>
    <source>
        <strain evidence="2 3">BZ-TG-R113</strain>
    </source>
</reference>
<feature type="domain" description="ATP-dependent helicase/deoxyribonuclease subunit B N-terminal" evidence="1">
    <location>
        <begin position="1"/>
        <end position="82"/>
    </location>
</feature>
<sequence length="84" mass="9561">GKYVDSEDYFHLLAEKISASGYLQQAEIYIDGFYSFSPQEYQIIQELATHCKRVTIALTTDRPSFATVPDELDLFRASNEICST</sequence>
<feature type="non-terminal residue" evidence="2">
    <location>
        <position position="84"/>
    </location>
</feature>
<name>A0ABU3XHM8_9BACI</name>
<dbReference type="Pfam" id="PF21445">
    <property type="entry name" value="ADDB_N"/>
    <property type="match status" value="1"/>
</dbReference>
<protein>
    <recommendedName>
        <fullName evidence="1">ATP-dependent helicase/deoxyribonuclease subunit B N-terminal domain-containing protein</fullName>
    </recommendedName>
</protein>
<dbReference type="Proteomes" id="UP001287282">
    <property type="component" value="Unassembled WGS sequence"/>
</dbReference>
<accession>A0ABU3XHM8</accession>
<evidence type="ECO:0000313" key="3">
    <source>
        <dbReference type="Proteomes" id="UP001287282"/>
    </source>
</evidence>
<keyword evidence="3" id="KW-1185">Reference proteome</keyword>
<organism evidence="2 3">
    <name type="scientific">Alkalihalophilus lindianensis</name>
    <dbReference type="NCBI Taxonomy" id="1630542"/>
    <lineage>
        <taxon>Bacteria</taxon>
        <taxon>Bacillati</taxon>
        <taxon>Bacillota</taxon>
        <taxon>Bacilli</taxon>
        <taxon>Bacillales</taxon>
        <taxon>Bacillaceae</taxon>
        <taxon>Alkalihalophilus</taxon>
    </lineage>
</organism>
<evidence type="ECO:0000259" key="1">
    <source>
        <dbReference type="Pfam" id="PF21445"/>
    </source>
</evidence>
<dbReference type="RefSeq" id="WP_317124330.1">
    <property type="nucleotide sequence ID" value="NZ_JAWJBA010000690.1"/>
</dbReference>
<evidence type="ECO:0000313" key="2">
    <source>
        <dbReference type="EMBL" id="MDV2687401.1"/>
    </source>
</evidence>
<dbReference type="EMBL" id="JAWJBA010000690">
    <property type="protein sequence ID" value="MDV2687401.1"/>
    <property type="molecule type" value="Genomic_DNA"/>
</dbReference>
<dbReference type="InterPro" id="IPR027417">
    <property type="entry name" value="P-loop_NTPase"/>
</dbReference>
<comment type="caution">
    <text evidence="2">The sequence shown here is derived from an EMBL/GenBank/DDBJ whole genome shotgun (WGS) entry which is preliminary data.</text>
</comment>
<dbReference type="InterPro" id="IPR049035">
    <property type="entry name" value="ADDB_N"/>
</dbReference>
<feature type="non-terminal residue" evidence="2">
    <location>
        <position position="1"/>
    </location>
</feature>
<proteinExistence type="predicted"/>